<name>T1IQS7_STRMM</name>
<dbReference type="PANTHER" id="PTHR16024:SF6">
    <property type="entry name" value="XK-RELATED PROTEIN"/>
    <property type="match status" value="1"/>
</dbReference>
<keyword evidence="5 7" id="KW-1133">Transmembrane helix</keyword>
<dbReference type="EMBL" id="JH431313">
    <property type="status" value="NOT_ANNOTATED_CDS"/>
    <property type="molecule type" value="Genomic_DNA"/>
</dbReference>
<dbReference type="AlphaFoldDB" id="T1IQS7"/>
<protein>
    <recommendedName>
        <fullName evidence="7">XK-related protein</fullName>
    </recommendedName>
</protein>
<comment type="subcellular location">
    <subcellularLocation>
        <location evidence="1">Cell membrane</location>
        <topology evidence="1">Multi-pass membrane protein</topology>
    </subcellularLocation>
    <subcellularLocation>
        <location evidence="7">Membrane</location>
        <topology evidence="7">Multi-pass membrane protein</topology>
    </subcellularLocation>
</comment>
<keyword evidence="10" id="KW-1185">Reference proteome</keyword>
<feature type="transmembrane region" description="Helical" evidence="7">
    <location>
        <begin position="229"/>
        <end position="253"/>
    </location>
</feature>
<reference evidence="10" key="1">
    <citation type="submission" date="2011-05" db="EMBL/GenBank/DDBJ databases">
        <authorList>
            <person name="Richards S.R."/>
            <person name="Qu J."/>
            <person name="Jiang H."/>
            <person name="Jhangiani S.N."/>
            <person name="Agravi P."/>
            <person name="Goodspeed R."/>
            <person name="Gross S."/>
            <person name="Mandapat C."/>
            <person name="Jackson L."/>
            <person name="Mathew T."/>
            <person name="Pu L."/>
            <person name="Thornton R."/>
            <person name="Saada N."/>
            <person name="Wilczek-Boney K.B."/>
            <person name="Lee S."/>
            <person name="Kovar C."/>
            <person name="Wu Y."/>
            <person name="Scherer S.E."/>
            <person name="Worley K.C."/>
            <person name="Muzny D.M."/>
            <person name="Gibbs R."/>
        </authorList>
    </citation>
    <scope>NUCLEOTIDE SEQUENCE</scope>
    <source>
        <strain evidence="10">Brora</strain>
    </source>
</reference>
<dbReference type="InterPro" id="IPR050895">
    <property type="entry name" value="XK-related_scramblase"/>
</dbReference>
<dbReference type="Pfam" id="PF09815">
    <property type="entry name" value="XK-related"/>
    <property type="match status" value="2"/>
</dbReference>
<keyword evidence="4 7" id="KW-0812">Transmembrane</keyword>
<keyword evidence="3" id="KW-1003">Cell membrane</keyword>
<keyword evidence="6 7" id="KW-0472">Membrane</keyword>
<evidence type="ECO:0000256" key="4">
    <source>
        <dbReference type="ARBA" id="ARBA00022692"/>
    </source>
</evidence>
<dbReference type="PhylomeDB" id="T1IQS7"/>
<proteinExistence type="inferred from homology"/>
<evidence type="ECO:0000313" key="10">
    <source>
        <dbReference type="Proteomes" id="UP000014500"/>
    </source>
</evidence>
<accession>T1IQS7</accession>
<feature type="transmembrane region" description="Helical" evidence="7">
    <location>
        <begin position="303"/>
        <end position="323"/>
    </location>
</feature>
<evidence type="ECO:0000256" key="8">
    <source>
        <dbReference type="SAM" id="MobiDB-lite"/>
    </source>
</evidence>
<evidence type="ECO:0000256" key="6">
    <source>
        <dbReference type="ARBA" id="ARBA00023136"/>
    </source>
</evidence>
<evidence type="ECO:0000256" key="3">
    <source>
        <dbReference type="ARBA" id="ARBA00022475"/>
    </source>
</evidence>
<organism evidence="9 10">
    <name type="scientific">Strigamia maritima</name>
    <name type="common">European centipede</name>
    <name type="synonym">Geophilus maritimus</name>
    <dbReference type="NCBI Taxonomy" id="126957"/>
    <lineage>
        <taxon>Eukaryota</taxon>
        <taxon>Metazoa</taxon>
        <taxon>Ecdysozoa</taxon>
        <taxon>Arthropoda</taxon>
        <taxon>Myriapoda</taxon>
        <taxon>Chilopoda</taxon>
        <taxon>Pleurostigmophora</taxon>
        <taxon>Geophilomorpha</taxon>
        <taxon>Linotaeniidae</taxon>
        <taxon>Strigamia</taxon>
    </lineage>
</organism>
<evidence type="ECO:0000256" key="2">
    <source>
        <dbReference type="ARBA" id="ARBA00008789"/>
    </source>
</evidence>
<dbReference type="EnsemblMetazoa" id="SMAR003401-RA">
    <property type="protein sequence ID" value="SMAR003401-PA"/>
    <property type="gene ID" value="SMAR003401"/>
</dbReference>
<feature type="compositionally biased region" description="Basic and acidic residues" evidence="8">
    <location>
        <begin position="9"/>
        <end position="24"/>
    </location>
</feature>
<dbReference type="HOGENOM" id="CLU_804921_0_0_1"/>
<sequence>MATLGAKIVETDENKRDGEDSRVKIDEIKPVEDGKDDRVKTEEIKPLEDGEENRVVLFTENPFEFTRWDFFLSILTVGLFYFDFVADIYLMRYCSDDVIEPVSPVPRIIPDPERYYAFRAYFDKTTGFLKLIESFVESAPQLVLQIFILVTQAGIQDIETGHSSNNTDVNSTLNISTGSITEQASNSTELQEVEDINDHREAIQVMVIVGTSFSLGLSQAVFTHGDNGLLLTVITVAAFVSSLPILWFLLVIFIRWSVMSTWLLATNFYQKNVPHHSVYFVYGLFYLFSFVKIKDNHSGRKYIFYYAYEVIEVSILVVMWFQYKNDFTTSMHNLLRHIDDLTDKK</sequence>
<reference evidence="9" key="2">
    <citation type="submission" date="2015-02" db="UniProtKB">
        <authorList>
            <consortium name="EnsemblMetazoa"/>
        </authorList>
    </citation>
    <scope>IDENTIFICATION</scope>
</reference>
<evidence type="ECO:0000256" key="5">
    <source>
        <dbReference type="ARBA" id="ARBA00022989"/>
    </source>
</evidence>
<dbReference type="InterPro" id="IPR018629">
    <property type="entry name" value="XK-rel"/>
</dbReference>
<feature type="transmembrane region" description="Helical" evidence="7">
    <location>
        <begin position="70"/>
        <end position="90"/>
    </location>
</feature>
<feature type="transmembrane region" description="Helical" evidence="7">
    <location>
        <begin position="273"/>
        <end position="291"/>
    </location>
</feature>
<evidence type="ECO:0000313" key="9">
    <source>
        <dbReference type="EnsemblMetazoa" id="SMAR003401-PA"/>
    </source>
</evidence>
<feature type="region of interest" description="Disordered" evidence="8">
    <location>
        <begin position="1"/>
        <end position="24"/>
    </location>
</feature>
<comment type="similarity">
    <text evidence="2 7">Belongs to the XK family.</text>
</comment>
<dbReference type="PANTHER" id="PTHR16024">
    <property type="entry name" value="XK-RELATED PROTEIN"/>
    <property type="match status" value="1"/>
</dbReference>
<dbReference type="GO" id="GO:0005886">
    <property type="term" value="C:plasma membrane"/>
    <property type="evidence" value="ECO:0007669"/>
    <property type="project" value="UniProtKB-SubCell"/>
</dbReference>
<dbReference type="Proteomes" id="UP000014500">
    <property type="component" value="Unassembled WGS sequence"/>
</dbReference>
<evidence type="ECO:0000256" key="1">
    <source>
        <dbReference type="ARBA" id="ARBA00004651"/>
    </source>
</evidence>
<dbReference type="eggNOG" id="KOG4790">
    <property type="taxonomic scope" value="Eukaryota"/>
</dbReference>
<evidence type="ECO:0000256" key="7">
    <source>
        <dbReference type="RuleBase" id="RU910716"/>
    </source>
</evidence>